<dbReference type="PANTHER" id="PTHR30023:SF0">
    <property type="entry name" value="PENICILLIN-SENSITIVE CARBOXYPEPTIDASE A"/>
    <property type="match status" value="1"/>
</dbReference>
<name>A0A0C1IW87_9BACT</name>
<reference evidence="3 4" key="1">
    <citation type="submission" date="2014-11" db="EMBL/GenBank/DDBJ databases">
        <title>Genome sequence of Flavihumibacter solisilvae 3-3.</title>
        <authorList>
            <person name="Zhou G."/>
            <person name="Li M."/>
            <person name="Wang G."/>
        </authorList>
    </citation>
    <scope>NUCLEOTIDE SEQUENCE [LARGE SCALE GENOMIC DNA]</scope>
    <source>
        <strain evidence="3 4">3-3</strain>
    </source>
</reference>
<dbReference type="SUPFAM" id="SSF56601">
    <property type="entry name" value="beta-lactamase/transpeptidase-like"/>
    <property type="match status" value="1"/>
</dbReference>
<evidence type="ECO:0000313" key="4">
    <source>
        <dbReference type="Proteomes" id="UP000031408"/>
    </source>
</evidence>
<dbReference type="PROSITE" id="PS51257">
    <property type="entry name" value="PROKAR_LIPOPROTEIN"/>
    <property type="match status" value="1"/>
</dbReference>
<dbReference type="Proteomes" id="UP000031408">
    <property type="component" value="Unassembled WGS sequence"/>
</dbReference>
<organism evidence="3 4">
    <name type="scientific">Flavihumibacter solisilvae</name>
    <dbReference type="NCBI Taxonomy" id="1349421"/>
    <lineage>
        <taxon>Bacteria</taxon>
        <taxon>Pseudomonadati</taxon>
        <taxon>Bacteroidota</taxon>
        <taxon>Chitinophagia</taxon>
        <taxon>Chitinophagales</taxon>
        <taxon>Chitinophagaceae</taxon>
        <taxon>Flavihumibacter</taxon>
    </lineage>
</organism>
<gene>
    <name evidence="3" type="ORF">OI18_09735</name>
</gene>
<dbReference type="EMBL" id="JSVC01000010">
    <property type="protein sequence ID" value="KIC94749.1"/>
    <property type="molecule type" value="Genomic_DNA"/>
</dbReference>
<keyword evidence="2" id="KW-0378">Hydrolase</keyword>
<dbReference type="GO" id="GO:0006508">
    <property type="term" value="P:proteolysis"/>
    <property type="evidence" value="ECO:0007669"/>
    <property type="project" value="InterPro"/>
</dbReference>
<evidence type="ECO:0000256" key="1">
    <source>
        <dbReference type="ARBA" id="ARBA00006096"/>
    </source>
</evidence>
<dbReference type="Pfam" id="PF02113">
    <property type="entry name" value="Peptidase_S13"/>
    <property type="match status" value="1"/>
</dbReference>
<dbReference type="AlphaFoldDB" id="A0A0C1IW87"/>
<keyword evidence="4" id="KW-1185">Reference proteome</keyword>
<dbReference type="OrthoDB" id="9802627at2"/>
<comment type="similarity">
    <text evidence="1">Belongs to the peptidase S13 family.</text>
</comment>
<dbReference type="GO" id="GO:0004185">
    <property type="term" value="F:serine-type carboxypeptidase activity"/>
    <property type="evidence" value="ECO:0007669"/>
    <property type="project" value="InterPro"/>
</dbReference>
<comment type="caution">
    <text evidence="3">The sequence shown here is derived from an EMBL/GenBank/DDBJ whole genome shotgun (WGS) entry which is preliminary data.</text>
</comment>
<dbReference type="RefSeq" id="WP_039139424.1">
    <property type="nucleotide sequence ID" value="NZ_JSVC01000010.1"/>
</dbReference>
<dbReference type="PANTHER" id="PTHR30023">
    <property type="entry name" value="D-ALANYL-D-ALANINE CARBOXYPEPTIDASE"/>
    <property type="match status" value="1"/>
</dbReference>
<evidence type="ECO:0008006" key="5">
    <source>
        <dbReference type="Google" id="ProtNLM"/>
    </source>
</evidence>
<evidence type="ECO:0000256" key="2">
    <source>
        <dbReference type="ARBA" id="ARBA00022801"/>
    </source>
</evidence>
<protein>
    <recommendedName>
        <fullName evidence="5">D-alanyl-D-alanine carboxypeptidase</fullName>
    </recommendedName>
</protein>
<dbReference type="STRING" id="1349421.OI18_09735"/>
<dbReference type="PRINTS" id="PR00922">
    <property type="entry name" value="DADACBPTASE3"/>
</dbReference>
<evidence type="ECO:0000313" key="3">
    <source>
        <dbReference type="EMBL" id="KIC94749.1"/>
    </source>
</evidence>
<dbReference type="InterPro" id="IPR012338">
    <property type="entry name" value="Beta-lactam/transpept-like"/>
</dbReference>
<dbReference type="InterPro" id="IPR000667">
    <property type="entry name" value="Peptidase_S13"/>
</dbReference>
<sequence length="446" mass="50242">MRSSYLTGLLVAGAVAGLASCSPAKQIGKEARNLLLNKEGLREAHIGISIYDADARRSVYEYQSEKYFVPASNVKLFSMYAALRHLGDSLPSLRYRETADSIYLQPAGDPTLLHPDFKQQPVIEWLKKSGKELVISNGNWHEKELGYGWSWDDYNSNYMAERSSLPVYGNVIKWTQVVEKAENPDGKMVDEAFVYSEPEVSWKLRFNPVKGTNFTVVRERYDNIFNVTEGKELIRSIEVPFVTNGLLSALDLLRDTIGRSVTYVPSEKIPACTSVRYSQPLDQVLRLMMHRSDNLFAEQCLLMTSQHLLGAMNTEEIIDTLLRSDLKGIPQQPKWVDGSGLSRYNQFTPNDFVWLLLRMEQEFGRNRIDSILAGANEGTLAGYYKEMNGDIHAKTGTLSGHVALSGYLTTKSGKHLIFSVQVNNHNTSATLVRRSVEAFLKKVHSE</sequence>
<accession>A0A0C1IW87</accession>
<dbReference type="GO" id="GO:0000270">
    <property type="term" value="P:peptidoglycan metabolic process"/>
    <property type="evidence" value="ECO:0007669"/>
    <property type="project" value="TreeGrafter"/>
</dbReference>
<proteinExistence type="inferred from homology"/>
<dbReference type="Gene3D" id="3.40.710.10">
    <property type="entry name" value="DD-peptidase/beta-lactamase superfamily"/>
    <property type="match status" value="2"/>
</dbReference>